<dbReference type="RefSeq" id="WP_184346142.1">
    <property type="nucleotide sequence ID" value="NZ_JACHJH010000001.1"/>
</dbReference>
<sequence>MSRAVRARRRTGDAGQAFPLYITAVAALLFLALAFFAVGRAGATRNGAQTAADAAALAAAQDYRDQLLTGFLAALGPRPGTGGGWQDWLAGLGADRGTACRAAASYAGLNDAQPELTCDQGEEPGSFRVTVTSEKAVGRSVVPATENRHAKASAKAVVAPRCTPGAQPTPTPTPPPSSPAPPSATPGPQPSGPDAGQPAAVTLLCDGKALTVDPRLPGAAVRAADLFAVHLTD</sequence>
<evidence type="ECO:0000313" key="5">
    <source>
        <dbReference type="Proteomes" id="UP000556084"/>
    </source>
</evidence>
<evidence type="ECO:0000256" key="2">
    <source>
        <dbReference type="SAM" id="Phobius"/>
    </source>
</evidence>
<dbReference type="Proteomes" id="UP000556084">
    <property type="component" value="Unassembled WGS sequence"/>
</dbReference>
<evidence type="ECO:0000256" key="1">
    <source>
        <dbReference type="SAM" id="MobiDB-lite"/>
    </source>
</evidence>
<evidence type="ECO:0000313" key="4">
    <source>
        <dbReference type="EMBL" id="MBB4891588.1"/>
    </source>
</evidence>
<evidence type="ECO:0000259" key="3">
    <source>
        <dbReference type="Pfam" id="PF13400"/>
    </source>
</evidence>
<feature type="compositionally biased region" description="Pro residues" evidence="1">
    <location>
        <begin position="167"/>
        <end position="191"/>
    </location>
</feature>
<dbReference type="AlphaFoldDB" id="A0A7W7PJN3"/>
<organism evidence="4 5">
    <name type="scientific">Streptomyces olivoverticillatus</name>
    <dbReference type="NCBI Taxonomy" id="66427"/>
    <lineage>
        <taxon>Bacteria</taxon>
        <taxon>Bacillati</taxon>
        <taxon>Actinomycetota</taxon>
        <taxon>Actinomycetes</taxon>
        <taxon>Kitasatosporales</taxon>
        <taxon>Streptomycetaceae</taxon>
        <taxon>Streptomyces</taxon>
    </lineage>
</organism>
<protein>
    <recommendedName>
        <fullName evidence="3">Putative Flp pilus-assembly TadG-like N-terminal domain-containing protein</fullName>
    </recommendedName>
</protein>
<reference evidence="4 5" key="1">
    <citation type="submission" date="2020-08" db="EMBL/GenBank/DDBJ databases">
        <title>Genomic Encyclopedia of Type Strains, Phase III (KMG-III): the genomes of soil and plant-associated and newly described type strains.</title>
        <authorList>
            <person name="Whitman W."/>
        </authorList>
    </citation>
    <scope>NUCLEOTIDE SEQUENCE [LARGE SCALE GENOMIC DNA]</scope>
    <source>
        <strain evidence="4 5">CECT 3266</strain>
    </source>
</reference>
<dbReference type="InterPro" id="IPR028087">
    <property type="entry name" value="Tad_N"/>
</dbReference>
<keyword evidence="2" id="KW-0812">Transmembrane</keyword>
<keyword evidence="5" id="KW-1185">Reference proteome</keyword>
<comment type="caution">
    <text evidence="4">The sequence shown here is derived from an EMBL/GenBank/DDBJ whole genome shotgun (WGS) entry which is preliminary data.</text>
</comment>
<dbReference type="EMBL" id="JACHJH010000001">
    <property type="protein sequence ID" value="MBB4891588.1"/>
    <property type="molecule type" value="Genomic_DNA"/>
</dbReference>
<name>A0A7W7PJN3_9ACTN</name>
<feature type="region of interest" description="Disordered" evidence="1">
    <location>
        <begin position="140"/>
        <end position="200"/>
    </location>
</feature>
<gene>
    <name evidence="4" type="ORF">FHS39_000588</name>
</gene>
<accession>A0A7W7PJN3</accession>
<proteinExistence type="predicted"/>
<keyword evidence="2" id="KW-0472">Membrane</keyword>
<dbReference type="Pfam" id="PF13400">
    <property type="entry name" value="Tad"/>
    <property type="match status" value="1"/>
</dbReference>
<feature type="transmembrane region" description="Helical" evidence="2">
    <location>
        <begin position="20"/>
        <end position="39"/>
    </location>
</feature>
<feature type="domain" description="Putative Flp pilus-assembly TadG-like N-terminal" evidence="3">
    <location>
        <begin position="15"/>
        <end position="62"/>
    </location>
</feature>
<keyword evidence="2" id="KW-1133">Transmembrane helix</keyword>